<evidence type="ECO:0000256" key="1">
    <source>
        <dbReference type="SAM" id="MobiDB-lite"/>
    </source>
</evidence>
<proteinExistence type="predicted"/>
<reference evidence="2" key="1">
    <citation type="submission" date="2022-07" db="EMBL/GenBank/DDBJ databases">
        <title>Genome Sequence of Agrocybe chaxingu.</title>
        <authorList>
            <person name="Buettner E."/>
        </authorList>
    </citation>
    <scope>NUCLEOTIDE SEQUENCE</scope>
    <source>
        <strain evidence="2">MP-N11</strain>
    </source>
</reference>
<organism evidence="2 3">
    <name type="scientific">Agrocybe chaxingu</name>
    <dbReference type="NCBI Taxonomy" id="84603"/>
    <lineage>
        <taxon>Eukaryota</taxon>
        <taxon>Fungi</taxon>
        <taxon>Dikarya</taxon>
        <taxon>Basidiomycota</taxon>
        <taxon>Agaricomycotina</taxon>
        <taxon>Agaricomycetes</taxon>
        <taxon>Agaricomycetidae</taxon>
        <taxon>Agaricales</taxon>
        <taxon>Agaricineae</taxon>
        <taxon>Strophariaceae</taxon>
        <taxon>Agrocybe</taxon>
    </lineage>
</organism>
<feature type="compositionally biased region" description="Low complexity" evidence="1">
    <location>
        <begin position="178"/>
        <end position="197"/>
    </location>
</feature>
<name>A0A9W8K421_9AGAR</name>
<feature type="compositionally biased region" description="Polar residues" evidence="1">
    <location>
        <begin position="66"/>
        <end position="78"/>
    </location>
</feature>
<feature type="compositionally biased region" description="Polar residues" evidence="1">
    <location>
        <begin position="125"/>
        <end position="138"/>
    </location>
</feature>
<feature type="compositionally biased region" description="Basic and acidic residues" evidence="1">
    <location>
        <begin position="37"/>
        <end position="48"/>
    </location>
</feature>
<dbReference type="OrthoDB" id="3003645at2759"/>
<feature type="region of interest" description="Disordered" evidence="1">
    <location>
        <begin position="125"/>
        <end position="279"/>
    </location>
</feature>
<accession>A0A9W8K421</accession>
<dbReference type="EMBL" id="JANKHO010000291">
    <property type="protein sequence ID" value="KAJ3511969.1"/>
    <property type="molecule type" value="Genomic_DNA"/>
</dbReference>
<feature type="compositionally biased region" description="Polar residues" evidence="1">
    <location>
        <begin position="163"/>
        <end position="172"/>
    </location>
</feature>
<feature type="region of interest" description="Disordered" evidence="1">
    <location>
        <begin position="1"/>
        <end position="107"/>
    </location>
</feature>
<dbReference type="Proteomes" id="UP001148786">
    <property type="component" value="Unassembled WGS sequence"/>
</dbReference>
<sequence>MDVLGAEEPQITEQVDVASSPEKVGDGGVGPDVIDLDSQKTKQPDKVDTQIASDPTPSDPAEPTPAISTSITPEIQDSTPTVPVLPVETPPATKPAISRPTSPRHTLTMPTLTNLAELTLHSPSSQIVGTPFATNSTRFEYPFPDSSSNPSSVSGSPPSTSSATLTNFNHSMTPGIVSGNPFSSLSSSPSASQISYPHIEPPTAGVTHPKLKAPATNPPIPPSLVKKRPKWSLGFLGRRRSSQSSAASQDRISPTTIEQIMGQKSVTPLTSPREERSKE</sequence>
<feature type="compositionally biased region" description="Polar residues" evidence="1">
    <location>
        <begin position="250"/>
        <end position="270"/>
    </location>
</feature>
<keyword evidence="3" id="KW-1185">Reference proteome</keyword>
<evidence type="ECO:0000313" key="2">
    <source>
        <dbReference type="EMBL" id="KAJ3511969.1"/>
    </source>
</evidence>
<gene>
    <name evidence="2" type="ORF">NLJ89_g3797</name>
</gene>
<dbReference type="AlphaFoldDB" id="A0A9W8K421"/>
<evidence type="ECO:0000313" key="3">
    <source>
        <dbReference type="Proteomes" id="UP001148786"/>
    </source>
</evidence>
<comment type="caution">
    <text evidence="2">The sequence shown here is derived from an EMBL/GenBank/DDBJ whole genome shotgun (WGS) entry which is preliminary data.</text>
</comment>
<protein>
    <submittedName>
        <fullName evidence="2">Uncharacterized protein</fullName>
    </submittedName>
</protein>
<feature type="compositionally biased region" description="Low complexity" evidence="1">
    <location>
        <begin position="142"/>
        <end position="162"/>
    </location>
</feature>